<dbReference type="CDD" id="cd00397">
    <property type="entry name" value="DNA_BRE_C"/>
    <property type="match status" value="1"/>
</dbReference>
<evidence type="ECO:0000256" key="7">
    <source>
        <dbReference type="ARBA" id="ARBA00023172"/>
    </source>
</evidence>
<keyword evidence="5" id="KW-0229">DNA integration</keyword>
<evidence type="ECO:0000259" key="10">
    <source>
        <dbReference type="PROSITE" id="PS51898"/>
    </source>
</evidence>
<evidence type="ECO:0000259" key="11">
    <source>
        <dbReference type="PROSITE" id="PS51900"/>
    </source>
</evidence>
<proteinExistence type="predicted"/>
<accession>A0A916J2L1</accession>
<dbReference type="GO" id="GO:0015074">
    <property type="term" value="P:DNA integration"/>
    <property type="evidence" value="ECO:0007669"/>
    <property type="project" value="UniProtKB-KW"/>
</dbReference>
<dbReference type="PANTHER" id="PTHR30349:SF77">
    <property type="entry name" value="TYROSINE RECOMBINASE XERC"/>
    <property type="match status" value="1"/>
</dbReference>
<evidence type="ECO:0000256" key="9">
    <source>
        <dbReference type="PROSITE-ProRule" id="PRU01248"/>
    </source>
</evidence>
<evidence type="ECO:0000256" key="5">
    <source>
        <dbReference type="ARBA" id="ARBA00022908"/>
    </source>
</evidence>
<dbReference type="SUPFAM" id="SSF56349">
    <property type="entry name" value="DNA breaking-rejoining enzymes"/>
    <property type="match status" value="1"/>
</dbReference>
<name>A0A916J2L1_9PROT</name>
<evidence type="ECO:0000256" key="8">
    <source>
        <dbReference type="ARBA" id="ARBA00023306"/>
    </source>
</evidence>
<evidence type="ECO:0000256" key="3">
    <source>
        <dbReference type="ARBA" id="ARBA00022618"/>
    </source>
</evidence>
<dbReference type="PROSITE" id="PS51898">
    <property type="entry name" value="TYR_RECOMBINASE"/>
    <property type="match status" value="1"/>
</dbReference>
<sequence>MFLNVDAIKHMVGIFIGPRILWRTMKTQIPSPAKSSASLNLKTVVPIRPLDCIHVPAELDGHQGENRADKARLQIQADNDVEAIRCFLAEYDRSPGTLRIYQRETERLLLWALIECGKPLSSLNRQDFEGYLNFLVDPQPSRLWCGPRIERASEAWHPFVGPLSESAVLTAMAAINSLMRYLTDAGYLAGNPLGLIRQRRRKTAIEAAGSPLAVSTTDETEKVERFLDEEMWAAVTKAIENMPRSNDQECAEYERARFIGAVLYMLAPRAGELESHRMNSFREERGRWWWHVVGKGGKKAKVPIADDMVQALMRYRKFLGLTAVPKRTDITPILVSLKDRSPITARRLNQILKRIFFAAAELLPPESDYKKEKLRAASAHWGRHTGITAKIDSGINERYVQKDARHSDARTTQRYIHEEEEHWHDEAQKQHLPWEKESGK</sequence>
<dbReference type="AlphaFoldDB" id="A0A916J2L1"/>
<evidence type="ECO:0000256" key="6">
    <source>
        <dbReference type="ARBA" id="ARBA00023125"/>
    </source>
</evidence>
<evidence type="ECO:0000256" key="4">
    <source>
        <dbReference type="ARBA" id="ARBA00022829"/>
    </source>
</evidence>
<dbReference type="Proteomes" id="UP000742786">
    <property type="component" value="Unassembled WGS sequence"/>
</dbReference>
<comment type="caution">
    <text evidence="12">The sequence shown here is derived from an EMBL/GenBank/DDBJ whole genome shotgun (WGS) entry which is preliminary data.</text>
</comment>
<protein>
    <submittedName>
        <fullName evidence="12">Site-specific integrase</fullName>
    </submittedName>
</protein>
<dbReference type="EMBL" id="CAJQUM010000001">
    <property type="protein sequence ID" value="CAG4882841.1"/>
    <property type="molecule type" value="Genomic_DNA"/>
</dbReference>
<dbReference type="PROSITE" id="PS51900">
    <property type="entry name" value="CB"/>
    <property type="match status" value="1"/>
</dbReference>
<evidence type="ECO:0000256" key="2">
    <source>
        <dbReference type="ARBA" id="ARBA00022490"/>
    </source>
</evidence>
<feature type="domain" description="Core-binding (CB)" evidence="11">
    <location>
        <begin position="78"/>
        <end position="183"/>
    </location>
</feature>
<keyword evidence="4" id="KW-0159">Chromosome partition</keyword>
<organism evidence="12 13">
    <name type="scientific">Georgfuchsia toluolica</name>
    <dbReference type="NCBI Taxonomy" id="424218"/>
    <lineage>
        <taxon>Bacteria</taxon>
        <taxon>Pseudomonadati</taxon>
        <taxon>Pseudomonadota</taxon>
        <taxon>Betaproteobacteria</taxon>
        <taxon>Nitrosomonadales</taxon>
        <taxon>Sterolibacteriaceae</taxon>
        <taxon>Georgfuchsia</taxon>
    </lineage>
</organism>
<reference evidence="12" key="1">
    <citation type="submission" date="2021-04" db="EMBL/GenBank/DDBJ databases">
        <authorList>
            <person name="Hornung B."/>
        </authorList>
    </citation>
    <scope>NUCLEOTIDE SEQUENCE</scope>
    <source>
        <strain evidence="12">G5G6</strain>
    </source>
</reference>
<dbReference type="Gene3D" id="1.10.150.130">
    <property type="match status" value="1"/>
</dbReference>
<dbReference type="RefSeq" id="WP_246590849.1">
    <property type="nucleotide sequence ID" value="NZ_CAJQUM010000001.1"/>
</dbReference>
<dbReference type="Pfam" id="PF00589">
    <property type="entry name" value="Phage_integrase"/>
    <property type="match status" value="1"/>
</dbReference>
<dbReference type="GO" id="GO:0051301">
    <property type="term" value="P:cell division"/>
    <property type="evidence" value="ECO:0007669"/>
    <property type="project" value="UniProtKB-KW"/>
</dbReference>
<evidence type="ECO:0000313" key="13">
    <source>
        <dbReference type="Proteomes" id="UP000742786"/>
    </source>
</evidence>
<gene>
    <name evidence="12" type="ORF">GTOL_10723</name>
</gene>
<keyword evidence="2" id="KW-0963">Cytoplasm</keyword>
<dbReference type="InterPro" id="IPR050090">
    <property type="entry name" value="Tyrosine_recombinase_XerCD"/>
</dbReference>
<keyword evidence="6 9" id="KW-0238">DNA-binding</keyword>
<dbReference type="GO" id="GO:0007059">
    <property type="term" value="P:chromosome segregation"/>
    <property type="evidence" value="ECO:0007669"/>
    <property type="project" value="UniProtKB-KW"/>
</dbReference>
<dbReference type="InterPro" id="IPR011010">
    <property type="entry name" value="DNA_brk_join_enz"/>
</dbReference>
<keyword evidence="3" id="KW-0132">Cell division</keyword>
<dbReference type="InterPro" id="IPR013762">
    <property type="entry name" value="Integrase-like_cat_sf"/>
</dbReference>
<dbReference type="InterPro" id="IPR002104">
    <property type="entry name" value="Integrase_catalytic"/>
</dbReference>
<dbReference type="PANTHER" id="PTHR30349">
    <property type="entry name" value="PHAGE INTEGRASE-RELATED"/>
    <property type="match status" value="1"/>
</dbReference>
<feature type="domain" description="Tyr recombinase" evidence="10">
    <location>
        <begin position="222"/>
        <end position="428"/>
    </location>
</feature>
<dbReference type="InterPro" id="IPR010998">
    <property type="entry name" value="Integrase_recombinase_N"/>
</dbReference>
<evidence type="ECO:0000256" key="1">
    <source>
        <dbReference type="ARBA" id="ARBA00004496"/>
    </source>
</evidence>
<dbReference type="Gene3D" id="1.10.443.10">
    <property type="entry name" value="Intergrase catalytic core"/>
    <property type="match status" value="1"/>
</dbReference>
<dbReference type="GO" id="GO:0005737">
    <property type="term" value="C:cytoplasm"/>
    <property type="evidence" value="ECO:0007669"/>
    <property type="project" value="UniProtKB-SubCell"/>
</dbReference>
<dbReference type="InterPro" id="IPR044068">
    <property type="entry name" value="CB"/>
</dbReference>
<keyword evidence="13" id="KW-1185">Reference proteome</keyword>
<keyword evidence="7" id="KW-0233">DNA recombination</keyword>
<dbReference type="GO" id="GO:0003677">
    <property type="term" value="F:DNA binding"/>
    <property type="evidence" value="ECO:0007669"/>
    <property type="project" value="UniProtKB-UniRule"/>
</dbReference>
<comment type="subcellular location">
    <subcellularLocation>
        <location evidence="1">Cytoplasm</location>
    </subcellularLocation>
</comment>
<dbReference type="GO" id="GO:0006310">
    <property type="term" value="P:DNA recombination"/>
    <property type="evidence" value="ECO:0007669"/>
    <property type="project" value="UniProtKB-KW"/>
</dbReference>
<keyword evidence="8" id="KW-0131">Cell cycle</keyword>
<evidence type="ECO:0000313" key="12">
    <source>
        <dbReference type="EMBL" id="CAG4882841.1"/>
    </source>
</evidence>